<evidence type="ECO:0000256" key="3">
    <source>
        <dbReference type="ARBA" id="ARBA00022729"/>
    </source>
</evidence>
<dbReference type="InterPro" id="IPR028082">
    <property type="entry name" value="Peripla_BP_I"/>
</dbReference>
<feature type="chain" id="PRO_5046897846" evidence="4">
    <location>
        <begin position="26"/>
        <end position="369"/>
    </location>
</feature>
<dbReference type="PANTHER" id="PTHR46847">
    <property type="entry name" value="D-ALLOSE-BINDING PERIPLASMIC PROTEIN-RELATED"/>
    <property type="match status" value="1"/>
</dbReference>
<comment type="caution">
    <text evidence="6">The sequence shown here is derived from an EMBL/GenBank/DDBJ whole genome shotgun (WGS) entry which is preliminary data.</text>
</comment>
<evidence type="ECO:0000256" key="4">
    <source>
        <dbReference type="SAM" id="SignalP"/>
    </source>
</evidence>
<protein>
    <submittedName>
        <fullName evidence="6">Fructose transport system substrate-binding protein</fullName>
    </submittedName>
</protein>
<evidence type="ECO:0000313" key="7">
    <source>
        <dbReference type="Proteomes" id="UP000758168"/>
    </source>
</evidence>
<gene>
    <name evidence="6" type="ORF">JOF54_000679</name>
</gene>
<keyword evidence="7" id="KW-1185">Reference proteome</keyword>
<comment type="similarity">
    <text evidence="2">Belongs to the bacterial solute-binding protein 2 family.</text>
</comment>
<dbReference type="PROSITE" id="PS51257">
    <property type="entry name" value="PROKAR_LIPOPROTEIN"/>
    <property type="match status" value="1"/>
</dbReference>
<dbReference type="EMBL" id="JAGIOB010000001">
    <property type="protein sequence ID" value="MBP2415757.1"/>
    <property type="molecule type" value="Genomic_DNA"/>
</dbReference>
<name>A0ABS4Z3X6_9ACTN</name>
<dbReference type="RefSeq" id="WP_210052990.1">
    <property type="nucleotide sequence ID" value="NZ_BAAAMH010000030.1"/>
</dbReference>
<evidence type="ECO:0000256" key="1">
    <source>
        <dbReference type="ARBA" id="ARBA00004196"/>
    </source>
</evidence>
<organism evidence="6 7">
    <name type="scientific">Microlunatus capsulatus</name>
    <dbReference type="NCBI Taxonomy" id="99117"/>
    <lineage>
        <taxon>Bacteria</taxon>
        <taxon>Bacillati</taxon>
        <taxon>Actinomycetota</taxon>
        <taxon>Actinomycetes</taxon>
        <taxon>Propionibacteriales</taxon>
        <taxon>Propionibacteriaceae</taxon>
        <taxon>Microlunatus</taxon>
    </lineage>
</organism>
<feature type="domain" description="Periplasmic binding protein" evidence="5">
    <location>
        <begin position="49"/>
        <end position="327"/>
    </location>
</feature>
<comment type="subcellular location">
    <subcellularLocation>
        <location evidence="1">Cell envelope</location>
    </subcellularLocation>
</comment>
<dbReference type="Pfam" id="PF13407">
    <property type="entry name" value="Peripla_BP_4"/>
    <property type="match status" value="1"/>
</dbReference>
<evidence type="ECO:0000256" key="2">
    <source>
        <dbReference type="ARBA" id="ARBA00007639"/>
    </source>
</evidence>
<evidence type="ECO:0000259" key="5">
    <source>
        <dbReference type="Pfam" id="PF13407"/>
    </source>
</evidence>
<dbReference type="Proteomes" id="UP000758168">
    <property type="component" value="Unassembled WGS sequence"/>
</dbReference>
<feature type="signal peptide" evidence="4">
    <location>
        <begin position="1"/>
        <end position="25"/>
    </location>
</feature>
<sequence length="369" mass="37349">MKHPSLNPRLLAGLALAAATTLALTACGGSAEPGSTDGGSGGGDDVAVTLITKDNNNPFFVAMQEGAKEAGAANGVSLTLAAGAKDGDEDGQVKAIEAAVARGDKGILITPNGPGVNTALDSARSAGLYVIALDTPPDPADTVDITFATDNFKAGELIGQWTAGQLDGKTANIALLDLFNDKIVSVDYNRDQGFLTGMGIDVKDKAKNGDEDKSGSYTAGKGGSYTIACNEPTQGAQDEGKSAMESCLAKTKDINVVYTINEPAAVGASEALKDAGITDALLVSVDGGCSPGLEAVADGTISATSQQYPLKMAQLGVEAIKKIADGGEKPAVTPGLDFYDTGVSLVTDKKVDGVESISVADGQKECWGK</sequence>
<dbReference type="InterPro" id="IPR025997">
    <property type="entry name" value="SBP_2_dom"/>
</dbReference>
<accession>A0ABS4Z3X6</accession>
<dbReference type="SUPFAM" id="SSF53822">
    <property type="entry name" value="Periplasmic binding protein-like I"/>
    <property type="match status" value="1"/>
</dbReference>
<evidence type="ECO:0000313" key="6">
    <source>
        <dbReference type="EMBL" id="MBP2415757.1"/>
    </source>
</evidence>
<reference evidence="6 7" key="1">
    <citation type="submission" date="2021-03" db="EMBL/GenBank/DDBJ databases">
        <title>Sequencing the genomes of 1000 actinobacteria strains.</title>
        <authorList>
            <person name="Klenk H.-P."/>
        </authorList>
    </citation>
    <scope>NUCLEOTIDE SEQUENCE [LARGE SCALE GENOMIC DNA]</scope>
    <source>
        <strain evidence="6 7">DSM 12936</strain>
    </source>
</reference>
<dbReference type="Gene3D" id="3.40.50.2300">
    <property type="match status" value="2"/>
</dbReference>
<dbReference type="PANTHER" id="PTHR46847:SF1">
    <property type="entry name" value="D-ALLOSE-BINDING PERIPLASMIC PROTEIN-RELATED"/>
    <property type="match status" value="1"/>
</dbReference>
<proteinExistence type="inferred from homology"/>
<keyword evidence="3 4" id="KW-0732">Signal</keyword>